<reference evidence="3" key="1">
    <citation type="submission" date="2021-01" db="EMBL/GenBank/DDBJ databases">
        <title>Fulvivirga kasyanovii gen. nov., sp nov., a novel member of the phylum Bacteroidetes isolated from seawater in a mussel farm.</title>
        <authorList>
            <person name="Zhao L.-H."/>
            <person name="Wang Z.-J."/>
        </authorList>
    </citation>
    <scope>NUCLEOTIDE SEQUENCE</scope>
    <source>
        <strain evidence="3">29W222</strain>
    </source>
</reference>
<evidence type="ECO:0000256" key="1">
    <source>
        <dbReference type="SAM" id="SignalP"/>
    </source>
</evidence>
<comment type="caution">
    <text evidence="3">The sequence shown here is derived from an EMBL/GenBank/DDBJ whole genome shotgun (WGS) entry which is preliminary data.</text>
</comment>
<dbReference type="Proteomes" id="UP000614216">
    <property type="component" value="Unassembled WGS sequence"/>
</dbReference>
<organism evidence="3 4">
    <name type="scientific">Fulvivirga marina</name>
    <dbReference type="NCBI Taxonomy" id="2494733"/>
    <lineage>
        <taxon>Bacteria</taxon>
        <taxon>Pseudomonadati</taxon>
        <taxon>Bacteroidota</taxon>
        <taxon>Cytophagia</taxon>
        <taxon>Cytophagales</taxon>
        <taxon>Fulvivirgaceae</taxon>
        <taxon>Fulvivirga</taxon>
    </lineage>
</organism>
<dbReference type="EMBL" id="JAEUGD010000058">
    <property type="protein sequence ID" value="MBL6447956.1"/>
    <property type="molecule type" value="Genomic_DNA"/>
</dbReference>
<evidence type="ECO:0000313" key="4">
    <source>
        <dbReference type="Proteomes" id="UP000614216"/>
    </source>
</evidence>
<feature type="domain" description="Lipocalin-like" evidence="2">
    <location>
        <begin position="30"/>
        <end position="165"/>
    </location>
</feature>
<feature type="chain" id="PRO_5036817272" evidence="1">
    <location>
        <begin position="23"/>
        <end position="166"/>
    </location>
</feature>
<dbReference type="AlphaFoldDB" id="A0A937G3V8"/>
<keyword evidence="4" id="KW-1185">Reference proteome</keyword>
<feature type="signal peptide" evidence="1">
    <location>
        <begin position="1"/>
        <end position="22"/>
    </location>
</feature>
<dbReference type="RefSeq" id="WP_202857497.1">
    <property type="nucleotide sequence ID" value="NZ_JAEUGD010000058.1"/>
</dbReference>
<proteinExistence type="predicted"/>
<dbReference type="InterPro" id="IPR024311">
    <property type="entry name" value="Lipocalin-like"/>
</dbReference>
<evidence type="ECO:0000259" key="2">
    <source>
        <dbReference type="Pfam" id="PF13924"/>
    </source>
</evidence>
<sequence length="166" mass="18597">MRNMKKVMLTLLAFASALSVFAQKNDVELVGPWSLVSIDNIYPDGTRVHPYGENPDGLLMFDDEGNYAIQILRASRPKIASADKNNCTPEEYASIVKGTNSHYGTYQLNSTEKTITFNIAHASFPNWEGTVQERSFTLENNKIKYVVTRTTQGGQSVIAEVVWEKM</sequence>
<protein>
    <submittedName>
        <fullName evidence="3">Lipocalin-like domain-containing protein</fullName>
    </submittedName>
</protein>
<evidence type="ECO:0000313" key="3">
    <source>
        <dbReference type="EMBL" id="MBL6447956.1"/>
    </source>
</evidence>
<gene>
    <name evidence="3" type="ORF">JMN32_16690</name>
</gene>
<accession>A0A937G3V8</accession>
<keyword evidence="1" id="KW-0732">Signal</keyword>
<dbReference type="Pfam" id="PF13924">
    <property type="entry name" value="Lipocalin_5"/>
    <property type="match status" value="1"/>
</dbReference>
<name>A0A937G3V8_9BACT</name>